<dbReference type="GO" id="GO:0016829">
    <property type="term" value="F:lyase activity"/>
    <property type="evidence" value="ECO:0007669"/>
    <property type="project" value="UniProtKB-KW"/>
</dbReference>
<dbReference type="Gene3D" id="2.30.130.110">
    <property type="match status" value="1"/>
</dbReference>
<accession>A0A0X8P061</accession>
<dbReference type="CDD" id="cd11613">
    <property type="entry name" value="SAF_AH_GD"/>
    <property type="match status" value="1"/>
</dbReference>
<dbReference type="Proteomes" id="UP000060602">
    <property type="component" value="Chromosome"/>
</dbReference>
<dbReference type="SMART" id="SM00858">
    <property type="entry name" value="SAF"/>
    <property type="match status" value="1"/>
</dbReference>
<evidence type="ECO:0000256" key="1">
    <source>
        <dbReference type="ARBA" id="ARBA00023239"/>
    </source>
</evidence>
<dbReference type="AlphaFoldDB" id="A0A0X8P061"/>
<evidence type="ECO:0000259" key="2">
    <source>
        <dbReference type="SMART" id="SM00858"/>
    </source>
</evidence>
<dbReference type="InterPro" id="IPR013974">
    <property type="entry name" value="SAF"/>
</dbReference>
<dbReference type="RefSeq" id="WP_006392603.1">
    <property type="nucleotide sequence ID" value="NZ_CP014060.2"/>
</dbReference>
<protein>
    <submittedName>
        <fullName evidence="3">Flagellar biosynthesis protein FlgA</fullName>
    </submittedName>
</protein>
<dbReference type="InterPro" id="IPR044144">
    <property type="entry name" value="SAF_UxaA/GarD"/>
</dbReference>
<organism evidence="3 4">
    <name type="scientific">Alcaligenes xylosoxydans xylosoxydans</name>
    <name type="common">Achromobacter xylosoxidans</name>
    <dbReference type="NCBI Taxonomy" id="85698"/>
    <lineage>
        <taxon>Bacteria</taxon>
        <taxon>Pseudomonadati</taxon>
        <taxon>Pseudomonadota</taxon>
        <taxon>Betaproteobacteria</taxon>
        <taxon>Burkholderiales</taxon>
        <taxon>Alcaligenaceae</taxon>
        <taxon>Achromobacter</taxon>
    </lineage>
</organism>
<proteinExistence type="predicted"/>
<gene>
    <name evidence="3" type="ORF">AL504_16490</name>
</gene>
<keyword evidence="3" id="KW-0282">Flagellum</keyword>
<name>A0A0X8P061_ALCXX</name>
<keyword evidence="1" id="KW-0456">Lyase</keyword>
<sequence>MIHAVLHDAKDTVAVAVVEGLTAGTELNAWIMDEDKIVHVRASQDIPIGHKVAMKDMAVGDTVFKYGVDIGRVVAPIQAGQHAHVHNIKTKRW</sequence>
<dbReference type="EMBL" id="CP014060">
    <property type="protein sequence ID" value="AMG37464.1"/>
    <property type="molecule type" value="Genomic_DNA"/>
</dbReference>
<evidence type="ECO:0000313" key="3">
    <source>
        <dbReference type="EMBL" id="AMG37464.1"/>
    </source>
</evidence>
<keyword evidence="3" id="KW-0966">Cell projection</keyword>
<reference evidence="4" key="1">
    <citation type="submission" date="2015-12" db="EMBL/GenBank/DDBJ databases">
        <title>FDA dAtabase for Regulatory Grade micrObial Sequences (FDA-ARGOS): Supporting development and validation of Infectious Disease Dx tests.</title>
        <authorList>
            <person name="Case J."/>
            <person name="Tallon L."/>
            <person name="Sadzewicz L."/>
            <person name="Sengamalay N."/>
            <person name="Ott S."/>
            <person name="Godinez A."/>
            <person name="Nagaraj S."/>
            <person name="Nadendla S."/>
            <person name="Sichtig H."/>
        </authorList>
    </citation>
    <scope>NUCLEOTIDE SEQUENCE [LARGE SCALE GENOMIC DNA]</scope>
    <source>
        <strain evidence="4">FDAARGOS_147</strain>
    </source>
</reference>
<feature type="domain" description="SAF" evidence="2">
    <location>
        <begin position="11"/>
        <end position="89"/>
    </location>
</feature>
<keyword evidence="3" id="KW-0969">Cilium</keyword>
<evidence type="ECO:0000313" key="4">
    <source>
        <dbReference type="Proteomes" id="UP000060602"/>
    </source>
</evidence>